<dbReference type="SUPFAM" id="SSF51230">
    <property type="entry name" value="Single hybrid motif"/>
    <property type="match status" value="1"/>
</dbReference>
<keyword evidence="3 4" id="KW-0450">Lipoyl</keyword>
<dbReference type="PANTHER" id="PTHR23151:SF90">
    <property type="entry name" value="DIHYDROLIPOYLLYSINE-RESIDUE ACETYLTRANSFERASE COMPONENT OF PYRUVATE DEHYDROGENASE COMPLEX, MITOCHONDRIAL-RELATED"/>
    <property type="match status" value="1"/>
</dbReference>
<keyword evidence="4" id="KW-0808">Transferase</keyword>
<comment type="cofactor">
    <cofactor evidence="1 4">
        <name>(R)-lipoate</name>
        <dbReference type="ChEBI" id="CHEBI:83088"/>
    </cofactor>
</comment>
<dbReference type="InterPro" id="IPR023213">
    <property type="entry name" value="CAT-like_dom_sf"/>
</dbReference>
<evidence type="ECO:0000256" key="5">
    <source>
        <dbReference type="SAM" id="MobiDB-lite"/>
    </source>
</evidence>
<feature type="region of interest" description="Disordered" evidence="5">
    <location>
        <begin position="81"/>
        <end position="142"/>
    </location>
</feature>
<dbReference type="Gene3D" id="3.30.559.10">
    <property type="entry name" value="Chloramphenicol acetyltransferase-like domain"/>
    <property type="match status" value="1"/>
</dbReference>
<sequence>MPTDITMPKLSDTMTEGRLVSWKKSVGDRVERGEIIAEVETDKATMELEAFASGTLAEQRAKPGELVAVGTVIGVIGEAGEAAPAPPEESKPPVEDEQEPPPETTPAATAGDVPEKVMELPEEQASAPSAPEAERGEGERAAPMVRRMARERGIDLGLVTGSGPEGRILQEDLERYLAERPESETPAVAAGEESAGESLSRMRRAIVRVTTQSWQTIPHFYETIEIAMKESGEIIRELKGSGSEVTYNDLVVKASAMALLKYPKLNASFVNDRLVTHGDVNIGIAVAVDNGLLVPVVKGCQGLALKEIAMETVRLGDRARSGKISQDEIAGGTFSISNLGMFGIDEFVAVIFPPQAAILAVGAVADRPVVKDGRVVAAKTMRVTLSCDHRIVDGAYAAQFLGELRRVLENPVLMLV</sequence>
<evidence type="ECO:0000256" key="4">
    <source>
        <dbReference type="RuleBase" id="RU003423"/>
    </source>
</evidence>
<dbReference type="Pfam" id="PF00198">
    <property type="entry name" value="2-oxoacid_dh"/>
    <property type="match status" value="1"/>
</dbReference>
<dbReference type="InterPro" id="IPR011053">
    <property type="entry name" value="Single_hybrid_motif"/>
</dbReference>
<gene>
    <name evidence="8" type="ORF">JZM60_09685</name>
</gene>
<dbReference type="Proteomes" id="UP000663651">
    <property type="component" value="Chromosome"/>
</dbReference>
<dbReference type="EMBL" id="CP071382">
    <property type="protein sequence ID" value="QSV44446.1"/>
    <property type="molecule type" value="Genomic_DNA"/>
</dbReference>
<dbReference type="Pfam" id="PF02817">
    <property type="entry name" value="E3_binding"/>
    <property type="match status" value="1"/>
</dbReference>
<evidence type="ECO:0000313" key="8">
    <source>
        <dbReference type="EMBL" id="QSV44446.1"/>
    </source>
</evidence>
<dbReference type="SUPFAM" id="SSF52777">
    <property type="entry name" value="CoA-dependent acyltransferases"/>
    <property type="match status" value="1"/>
</dbReference>
<evidence type="ECO:0000256" key="1">
    <source>
        <dbReference type="ARBA" id="ARBA00001938"/>
    </source>
</evidence>
<dbReference type="PROSITE" id="PS00189">
    <property type="entry name" value="LIPOYL"/>
    <property type="match status" value="1"/>
</dbReference>
<evidence type="ECO:0000259" key="7">
    <source>
        <dbReference type="PROSITE" id="PS51826"/>
    </source>
</evidence>
<name>A0ABX7Q0H6_9BACT</name>
<feature type="domain" description="Peripheral subunit-binding (PSBD)" evidence="7">
    <location>
        <begin position="140"/>
        <end position="177"/>
    </location>
</feature>
<dbReference type="Pfam" id="PF00364">
    <property type="entry name" value="Biotin_lipoyl"/>
    <property type="match status" value="1"/>
</dbReference>
<dbReference type="EC" id="2.3.1.-" evidence="4"/>
<protein>
    <recommendedName>
        <fullName evidence="4">Dihydrolipoamide acetyltransferase component of pyruvate dehydrogenase complex</fullName>
        <ecNumber evidence="4">2.3.1.-</ecNumber>
    </recommendedName>
</protein>
<evidence type="ECO:0000313" key="9">
    <source>
        <dbReference type="Proteomes" id="UP000663651"/>
    </source>
</evidence>
<keyword evidence="9" id="KW-1185">Reference proteome</keyword>
<proteinExistence type="inferred from homology"/>
<dbReference type="CDD" id="cd06849">
    <property type="entry name" value="lipoyl_domain"/>
    <property type="match status" value="1"/>
</dbReference>
<dbReference type="RefSeq" id="WP_207162119.1">
    <property type="nucleotide sequence ID" value="NZ_CP071382.1"/>
</dbReference>
<dbReference type="SUPFAM" id="SSF47005">
    <property type="entry name" value="Peripheral subunit-binding domain of 2-oxo acid dehydrogenase complex"/>
    <property type="match status" value="1"/>
</dbReference>
<dbReference type="PANTHER" id="PTHR23151">
    <property type="entry name" value="DIHYDROLIPOAMIDE ACETYL/SUCCINYL-TRANSFERASE-RELATED"/>
    <property type="match status" value="1"/>
</dbReference>
<keyword evidence="4" id="KW-0012">Acyltransferase</keyword>
<dbReference type="InterPro" id="IPR000089">
    <property type="entry name" value="Biotin_lipoyl"/>
</dbReference>
<dbReference type="Gene3D" id="2.40.50.100">
    <property type="match status" value="1"/>
</dbReference>
<dbReference type="InterPro" id="IPR045257">
    <property type="entry name" value="E2/Pdx1"/>
</dbReference>
<organism evidence="8 9">
    <name type="scientific">Geobacter benzoatilyticus</name>
    <dbReference type="NCBI Taxonomy" id="2815309"/>
    <lineage>
        <taxon>Bacteria</taxon>
        <taxon>Pseudomonadati</taxon>
        <taxon>Thermodesulfobacteriota</taxon>
        <taxon>Desulfuromonadia</taxon>
        <taxon>Geobacterales</taxon>
        <taxon>Geobacteraceae</taxon>
        <taxon>Geobacter</taxon>
    </lineage>
</organism>
<dbReference type="InterPro" id="IPR001078">
    <property type="entry name" value="2-oxoacid_DH_actylTfrase"/>
</dbReference>
<accession>A0ABX7Q0H6</accession>
<feature type="domain" description="Lipoyl-binding" evidence="6">
    <location>
        <begin position="2"/>
        <end position="77"/>
    </location>
</feature>
<evidence type="ECO:0000256" key="2">
    <source>
        <dbReference type="ARBA" id="ARBA00007317"/>
    </source>
</evidence>
<dbReference type="PROSITE" id="PS51826">
    <property type="entry name" value="PSBD"/>
    <property type="match status" value="1"/>
</dbReference>
<dbReference type="InterPro" id="IPR036625">
    <property type="entry name" value="E3-bd_dom_sf"/>
</dbReference>
<evidence type="ECO:0000259" key="6">
    <source>
        <dbReference type="PROSITE" id="PS50968"/>
    </source>
</evidence>
<evidence type="ECO:0000256" key="3">
    <source>
        <dbReference type="ARBA" id="ARBA00022823"/>
    </source>
</evidence>
<reference evidence="8 9" key="1">
    <citation type="submission" date="2021-03" db="EMBL/GenBank/DDBJ databases">
        <title>Geobacter metallireducens gen. nov. sp. nov., a microorganism capable of coupling the complete oxidation of organic compounds to the reduction of iron and other metals.</title>
        <authorList>
            <person name="Li Y."/>
        </authorList>
    </citation>
    <scope>NUCLEOTIDE SEQUENCE [LARGE SCALE GENOMIC DNA]</scope>
    <source>
        <strain evidence="8 9">Jerry-YX</strain>
    </source>
</reference>
<comment type="similarity">
    <text evidence="2 4">Belongs to the 2-oxoacid dehydrogenase family.</text>
</comment>
<dbReference type="PROSITE" id="PS50968">
    <property type="entry name" value="BIOTINYL_LIPOYL"/>
    <property type="match status" value="1"/>
</dbReference>
<dbReference type="InterPro" id="IPR003016">
    <property type="entry name" value="2-oxoA_DH_lipoyl-BS"/>
</dbReference>
<dbReference type="Gene3D" id="4.10.320.10">
    <property type="entry name" value="E3-binding domain"/>
    <property type="match status" value="1"/>
</dbReference>
<dbReference type="InterPro" id="IPR004167">
    <property type="entry name" value="PSBD"/>
</dbReference>